<reference evidence="2" key="1">
    <citation type="journal article" date="2015" name="Nature">
        <title>Complex archaea that bridge the gap between prokaryotes and eukaryotes.</title>
        <authorList>
            <person name="Spang A."/>
            <person name="Saw J.H."/>
            <person name="Jorgensen S.L."/>
            <person name="Zaremba-Niedzwiedzka K."/>
            <person name="Martijn J."/>
            <person name="Lind A.E."/>
            <person name="van Eijk R."/>
            <person name="Schleper C."/>
            <person name="Guy L."/>
            <person name="Ettema T.J."/>
        </authorList>
    </citation>
    <scope>NUCLEOTIDE SEQUENCE</scope>
</reference>
<keyword evidence="1" id="KW-0812">Transmembrane</keyword>
<accession>A0A0F9K389</accession>
<comment type="caution">
    <text evidence="2">The sequence shown here is derived from an EMBL/GenBank/DDBJ whole genome shotgun (WGS) entry which is preliminary data.</text>
</comment>
<gene>
    <name evidence="2" type="ORF">LCGC14_1684260</name>
</gene>
<organism evidence="2">
    <name type="scientific">marine sediment metagenome</name>
    <dbReference type="NCBI Taxonomy" id="412755"/>
    <lineage>
        <taxon>unclassified sequences</taxon>
        <taxon>metagenomes</taxon>
        <taxon>ecological metagenomes</taxon>
    </lineage>
</organism>
<dbReference type="AlphaFoldDB" id="A0A0F9K389"/>
<evidence type="ECO:0000256" key="1">
    <source>
        <dbReference type="SAM" id="Phobius"/>
    </source>
</evidence>
<keyword evidence="1" id="KW-1133">Transmembrane helix</keyword>
<dbReference type="EMBL" id="LAZR01014639">
    <property type="protein sequence ID" value="KKM16593.1"/>
    <property type="molecule type" value="Genomic_DNA"/>
</dbReference>
<sequence length="80" mass="9569">MELRTIGYNLYAYLYLILIIGSVSIYAFHFGDFKEEYNFCASYYDDPLSEYKELMYWQEDGLCCHYALNEESNIIQQCQT</sequence>
<proteinExistence type="predicted"/>
<protein>
    <submittedName>
        <fullName evidence="2">Uncharacterized protein</fullName>
    </submittedName>
</protein>
<feature type="transmembrane region" description="Helical" evidence="1">
    <location>
        <begin position="6"/>
        <end position="28"/>
    </location>
</feature>
<keyword evidence="1" id="KW-0472">Membrane</keyword>
<name>A0A0F9K389_9ZZZZ</name>
<evidence type="ECO:0000313" key="2">
    <source>
        <dbReference type="EMBL" id="KKM16593.1"/>
    </source>
</evidence>